<evidence type="ECO:0000313" key="8">
    <source>
        <dbReference type="EMBL" id="KAH0630397.1"/>
    </source>
</evidence>
<organism evidence="8 9">
    <name type="scientific">Phrynosoma platyrhinos</name>
    <name type="common">Desert horned lizard</name>
    <dbReference type="NCBI Taxonomy" id="52577"/>
    <lineage>
        <taxon>Eukaryota</taxon>
        <taxon>Metazoa</taxon>
        <taxon>Chordata</taxon>
        <taxon>Craniata</taxon>
        <taxon>Vertebrata</taxon>
        <taxon>Euteleostomi</taxon>
        <taxon>Lepidosauria</taxon>
        <taxon>Squamata</taxon>
        <taxon>Bifurcata</taxon>
        <taxon>Unidentata</taxon>
        <taxon>Episquamata</taxon>
        <taxon>Toxicofera</taxon>
        <taxon>Iguania</taxon>
        <taxon>Phrynosomatidae</taxon>
        <taxon>Phrynosomatinae</taxon>
        <taxon>Phrynosoma</taxon>
    </lineage>
</organism>
<evidence type="ECO:0000256" key="2">
    <source>
        <dbReference type="ARBA" id="ARBA00022487"/>
    </source>
</evidence>
<feature type="domain" description="Carboxylesterase type B" evidence="7">
    <location>
        <begin position="2"/>
        <end position="487"/>
    </location>
</feature>
<comment type="similarity">
    <text evidence="1 5">Belongs to the type-B carboxylesterase/lipase family.</text>
</comment>
<proteinExistence type="inferred from homology"/>
<evidence type="ECO:0000256" key="1">
    <source>
        <dbReference type="ARBA" id="ARBA00005964"/>
    </source>
</evidence>
<evidence type="ECO:0000259" key="7">
    <source>
        <dbReference type="Pfam" id="PF00135"/>
    </source>
</evidence>
<keyword evidence="4" id="KW-1015">Disulfide bond</keyword>
<dbReference type="InterPro" id="IPR019826">
    <property type="entry name" value="Carboxylesterase_B_AS"/>
</dbReference>
<comment type="caution">
    <text evidence="8">The sequence shown here is derived from an EMBL/GenBank/DDBJ whole genome shotgun (WGS) entry which is preliminary data.</text>
</comment>
<evidence type="ECO:0000313" key="9">
    <source>
        <dbReference type="Proteomes" id="UP000826234"/>
    </source>
</evidence>
<dbReference type="PROSITE" id="PS00941">
    <property type="entry name" value="CARBOXYLESTERASE_B_2"/>
    <property type="match status" value="1"/>
</dbReference>
<dbReference type="InterPro" id="IPR019819">
    <property type="entry name" value="Carboxylesterase_B_CS"/>
</dbReference>
<keyword evidence="3 5" id="KW-0378">Hydrolase</keyword>
<dbReference type="Pfam" id="PF00135">
    <property type="entry name" value="COesterase"/>
    <property type="match status" value="1"/>
</dbReference>
<dbReference type="EC" id="3.1.1.-" evidence="5"/>
<sequence length="525" mass="57490">MAFLGIPYAEPPVGKLCFQKPRPHQSWSHILEATNFGNACPQVILSDLPDADKWSANRPLSEDCLFLNIWAPHPRPSTPAPVLVWIHGGGYFIGTGSLDFYNGASLAATENVIVVSMNYRLGALGFLYLPPAIPGNMGLWDQQLALTWVKENAAAFGGDSNRVTILGHSAGAASVGFHLLSPRSESLFAHAVLQSGAPNAIWAWSSPEEAKQKSLLFSKLMGCKKSNESEIVTCLRGKNTTEFPEYETSIHEIMSVPVVPPFLPTIDGDFLHDDPQKLLEMGHIQTKPTLIGFTSDEGSIFTLLLFPGTNHSLISLKLFQTVIQLALPNATDNAAQAIALKYTEDIDNPALYLSAMSQALGDSLFVCPAAQFAAKMREVGSPIYTYSFMHRTPGSVWPEWTGAPHGAEVPYVFGTLDSALRVNQTYTEAEAGLSRRMMKYWAEFARSGNPTGPEVSEVAWSLYNATQQNFFRLGTEPSEILQISPARHCDLLKRLFGNPKKKEEESPFSSKEEDGVSSPQQQESP</sequence>
<accession>A0ABQ7TLR0</accession>
<keyword evidence="9" id="KW-1185">Reference proteome</keyword>
<dbReference type="SUPFAM" id="SSF53474">
    <property type="entry name" value="alpha/beta-Hydrolases"/>
    <property type="match status" value="1"/>
</dbReference>
<evidence type="ECO:0000256" key="6">
    <source>
        <dbReference type="SAM" id="MobiDB-lite"/>
    </source>
</evidence>
<dbReference type="PANTHER" id="PTHR43918">
    <property type="entry name" value="ACETYLCHOLINESTERASE"/>
    <property type="match status" value="1"/>
</dbReference>
<dbReference type="PROSITE" id="PS00122">
    <property type="entry name" value="CARBOXYLESTERASE_B_1"/>
    <property type="match status" value="1"/>
</dbReference>
<feature type="region of interest" description="Disordered" evidence="6">
    <location>
        <begin position="498"/>
        <end position="525"/>
    </location>
</feature>
<dbReference type="InterPro" id="IPR000997">
    <property type="entry name" value="Cholinesterase"/>
</dbReference>
<dbReference type="CDD" id="cd00312">
    <property type="entry name" value="Esterase_lipase"/>
    <property type="match status" value="1"/>
</dbReference>
<evidence type="ECO:0000256" key="5">
    <source>
        <dbReference type="RuleBase" id="RU361235"/>
    </source>
</evidence>
<dbReference type="Gene3D" id="3.40.50.1820">
    <property type="entry name" value="alpha/beta hydrolase"/>
    <property type="match status" value="1"/>
</dbReference>
<reference evidence="8 9" key="1">
    <citation type="journal article" date="2022" name="Gigascience">
        <title>A chromosome-level genome assembly and annotation of the desert horned lizard, Phrynosoma platyrhinos, provides insight into chromosomal rearrangements among reptiles.</title>
        <authorList>
            <person name="Koochekian N."/>
            <person name="Ascanio A."/>
            <person name="Farleigh K."/>
            <person name="Card D.C."/>
            <person name="Schield D.R."/>
            <person name="Castoe T.A."/>
            <person name="Jezkova T."/>
        </authorList>
    </citation>
    <scope>NUCLEOTIDE SEQUENCE [LARGE SCALE GENOMIC DNA]</scope>
    <source>
        <strain evidence="8">NK-2021</strain>
    </source>
</reference>
<evidence type="ECO:0000256" key="3">
    <source>
        <dbReference type="ARBA" id="ARBA00022801"/>
    </source>
</evidence>
<dbReference type="Proteomes" id="UP000826234">
    <property type="component" value="Unassembled WGS sequence"/>
</dbReference>
<dbReference type="PANTHER" id="PTHR43918:SF4">
    <property type="entry name" value="CARBOXYLIC ESTER HYDROLASE"/>
    <property type="match status" value="1"/>
</dbReference>
<dbReference type="InterPro" id="IPR002018">
    <property type="entry name" value="CarbesteraseB"/>
</dbReference>
<dbReference type="InterPro" id="IPR029058">
    <property type="entry name" value="AB_hydrolase_fold"/>
</dbReference>
<name>A0ABQ7TLR0_PHRPL</name>
<evidence type="ECO:0000256" key="4">
    <source>
        <dbReference type="ARBA" id="ARBA00023157"/>
    </source>
</evidence>
<feature type="compositionally biased region" description="Basic and acidic residues" evidence="6">
    <location>
        <begin position="500"/>
        <end position="514"/>
    </location>
</feature>
<dbReference type="InterPro" id="IPR050654">
    <property type="entry name" value="AChE-related_enzymes"/>
</dbReference>
<protein>
    <recommendedName>
        <fullName evidence="5">Carboxylic ester hydrolase</fullName>
        <ecNumber evidence="5">3.1.1.-</ecNumber>
    </recommendedName>
</protein>
<dbReference type="EMBL" id="JAIPUX010000439">
    <property type="protein sequence ID" value="KAH0630397.1"/>
    <property type="molecule type" value="Genomic_DNA"/>
</dbReference>
<dbReference type="PRINTS" id="PR00878">
    <property type="entry name" value="CHOLNESTRASE"/>
</dbReference>
<gene>
    <name evidence="8" type="ORF">JD844_013393</name>
</gene>
<keyword evidence="2" id="KW-0719">Serine esterase</keyword>